<evidence type="ECO:0000313" key="2">
    <source>
        <dbReference type="EMBL" id="KAF1831167.1"/>
    </source>
</evidence>
<dbReference type="GO" id="GO:0005737">
    <property type="term" value="C:cytoplasm"/>
    <property type="evidence" value="ECO:0007669"/>
    <property type="project" value="TreeGrafter"/>
</dbReference>
<evidence type="ECO:0000259" key="1">
    <source>
        <dbReference type="Pfam" id="PF00149"/>
    </source>
</evidence>
<dbReference type="InterPro" id="IPR004843">
    <property type="entry name" value="Calcineurin-like_PHP"/>
</dbReference>
<organism evidence="2 3">
    <name type="scientific">Decorospora gaudefroyi</name>
    <dbReference type="NCBI Taxonomy" id="184978"/>
    <lineage>
        <taxon>Eukaryota</taxon>
        <taxon>Fungi</taxon>
        <taxon>Dikarya</taxon>
        <taxon>Ascomycota</taxon>
        <taxon>Pezizomycotina</taxon>
        <taxon>Dothideomycetes</taxon>
        <taxon>Pleosporomycetidae</taxon>
        <taxon>Pleosporales</taxon>
        <taxon>Pleosporineae</taxon>
        <taxon>Pleosporaceae</taxon>
        <taxon>Decorospora</taxon>
    </lineage>
</organism>
<gene>
    <name evidence="2" type="ORF">BDW02DRAFT_601033</name>
</gene>
<dbReference type="OrthoDB" id="783096at2759"/>
<reference evidence="2" key="1">
    <citation type="submission" date="2020-01" db="EMBL/GenBank/DDBJ databases">
        <authorList>
            <consortium name="DOE Joint Genome Institute"/>
            <person name="Haridas S."/>
            <person name="Albert R."/>
            <person name="Binder M."/>
            <person name="Bloem J."/>
            <person name="Labutti K."/>
            <person name="Salamov A."/>
            <person name="Andreopoulos B."/>
            <person name="Baker S.E."/>
            <person name="Barry K."/>
            <person name="Bills G."/>
            <person name="Bluhm B.H."/>
            <person name="Cannon C."/>
            <person name="Castanera R."/>
            <person name="Culley D.E."/>
            <person name="Daum C."/>
            <person name="Ezra D."/>
            <person name="Gonzalez J.B."/>
            <person name="Henrissat B."/>
            <person name="Kuo A."/>
            <person name="Liang C."/>
            <person name="Lipzen A."/>
            <person name="Lutzoni F."/>
            <person name="Magnuson J."/>
            <person name="Mondo S."/>
            <person name="Nolan M."/>
            <person name="Ohm R."/>
            <person name="Pangilinan J."/>
            <person name="Park H.-J."/>
            <person name="Ramirez L."/>
            <person name="Alfaro M."/>
            <person name="Sun H."/>
            <person name="Tritt A."/>
            <person name="Yoshinaga Y."/>
            <person name="Zwiers L.-H."/>
            <person name="Turgeon B.G."/>
            <person name="Goodwin S.B."/>
            <person name="Spatafora J.W."/>
            <person name="Crous P.W."/>
            <person name="Grigoriev I.V."/>
        </authorList>
    </citation>
    <scope>NUCLEOTIDE SEQUENCE</scope>
    <source>
        <strain evidence="2">P77</strain>
    </source>
</reference>
<dbReference type="Gene3D" id="3.60.21.10">
    <property type="match status" value="1"/>
</dbReference>
<name>A0A6A5K890_9PLEO</name>
<keyword evidence="3" id="KW-1185">Reference proteome</keyword>
<dbReference type="GO" id="GO:0016788">
    <property type="term" value="F:hydrolase activity, acting on ester bonds"/>
    <property type="evidence" value="ECO:0007669"/>
    <property type="project" value="TreeGrafter"/>
</dbReference>
<dbReference type="InterPro" id="IPR029052">
    <property type="entry name" value="Metallo-depent_PP-like"/>
</dbReference>
<protein>
    <submittedName>
        <fullName evidence="2">Metallo-dependent phosphatase</fullName>
    </submittedName>
</protein>
<evidence type="ECO:0000313" key="3">
    <source>
        <dbReference type="Proteomes" id="UP000800040"/>
    </source>
</evidence>
<sequence length="381" mass="41833">MAKYPGIQFGSNKKLSITVFSDLHFGEPDSVRGRPYADLKTVGVMNSVLDNEHTDFVVLNGDLISCEWVAPEDANTLIDQIVAPLVDRNLPFGATFGNHDASKTCSTKAMTDHMWSDIKGKSGQKLSFTTQSVSGDVNQVGWSNYFVPVYSSTGGGDLKMLLWFFDSKGGRKYNPTGDDVSVPNWVDEKVVDWFRNTNSKFREEYGRIIPSMAFVHIPVYATNDFQRKGGRSPTKNPGLNEEIIGKQGDVCDSTGNNCEYGGTDVPFMQALVETEGLMAVFSGHNHGVDWCMKWSKDLPGTTPSNGNGLNICFNRHSGYGGYGDFTRGARQIVVAEDMPGEYVVDTWIRLETGQISAQVSLNSTFGTDRYPAVDKSKTSGV</sequence>
<feature type="domain" description="Calcineurin-like phosphoesterase" evidence="1">
    <location>
        <begin position="16"/>
        <end position="286"/>
    </location>
</feature>
<accession>A0A6A5K890</accession>
<dbReference type="Proteomes" id="UP000800040">
    <property type="component" value="Unassembled WGS sequence"/>
</dbReference>
<dbReference type="PANTHER" id="PTHR32440:SF11">
    <property type="entry name" value="METALLOPHOSPHOESTERASE DOMAIN-CONTAINING PROTEIN"/>
    <property type="match status" value="1"/>
</dbReference>
<dbReference type="Pfam" id="PF00149">
    <property type="entry name" value="Metallophos"/>
    <property type="match status" value="1"/>
</dbReference>
<dbReference type="PANTHER" id="PTHR32440">
    <property type="entry name" value="PHOSPHATASE DCR2-RELATED-RELATED"/>
    <property type="match status" value="1"/>
</dbReference>
<dbReference type="EMBL" id="ML975371">
    <property type="protein sequence ID" value="KAF1831167.1"/>
    <property type="molecule type" value="Genomic_DNA"/>
</dbReference>
<dbReference type="SUPFAM" id="SSF56300">
    <property type="entry name" value="Metallo-dependent phosphatases"/>
    <property type="match status" value="1"/>
</dbReference>
<proteinExistence type="predicted"/>
<dbReference type="AlphaFoldDB" id="A0A6A5K890"/>
<dbReference type="CDD" id="cd07383">
    <property type="entry name" value="MPP_Dcr2"/>
    <property type="match status" value="1"/>
</dbReference>